<reference evidence="2 3" key="1">
    <citation type="journal article" date="2009" name="J. Bacteriol.">
        <title>Draft genome sequence of the extremely acidophilic bacterium Acidithiobacillus caldus ATCC 51756 reveals metabolic versatility in the genus Acidithiobacillus.</title>
        <authorList>
            <person name="Valdes J."/>
            <person name="Quatrini R."/>
            <person name="Hallberg K."/>
            <person name="Dopson M."/>
            <person name="Valenzuela P.D."/>
            <person name="Holmes D.S."/>
        </authorList>
    </citation>
    <scope>NUCLEOTIDE SEQUENCE [LARGE SCALE GENOMIC DNA]</scope>
    <source>
        <strain evidence="3">ATCC 51756 / DSM 8584 / KU</strain>
    </source>
</reference>
<name>A0A060A143_ACICK</name>
<dbReference type="KEGG" id="acz:Acaty_c2127"/>
<evidence type="ECO:0000256" key="1">
    <source>
        <dbReference type="SAM" id="Phobius"/>
    </source>
</evidence>
<feature type="transmembrane region" description="Helical" evidence="1">
    <location>
        <begin position="131"/>
        <end position="149"/>
    </location>
</feature>
<dbReference type="Proteomes" id="UP000005522">
    <property type="component" value="Chromosome"/>
</dbReference>
<evidence type="ECO:0000313" key="3">
    <source>
        <dbReference type="Proteomes" id="UP000005522"/>
    </source>
</evidence>
<evidence type="ECO:0008006" key="4">
    <source>
        <dbReference type="Google" id="ProtNLM"/>
    </source>
</evidence>
<organism evidence="2 3">
    <name type="scientific">Acidithiobacillus caldus (strain ATCC 51756 / DSM 8584 / KU)</name>
    <dbReference type="NCBI Taxonomy" id="637389"/>
    <lineage>
        <taxon>Bacteria</taxon>
        <taxon>Pseudomonadati</taxon>
        <taxon>Pseudomonadota</taxon>
        <taxon>Acidithiobacillia</taxon>
        <taxon>Acidithiobacillales</taxon>
        <taxon>Acidithiobacillaceae</taxon>
        <taxon>Acidithiobacillus</taxon>
    </lineage>
</organism>
<protein>
    <recommendedName>
        <fullName evidence="4">Copper resistance protein D domain-containing protein</fullName>
    </recommendedName>
</protein>
<feature type="transmembrane region" description="Helical" evidence="1">
    <location>
        <begin position="49"/>
        <end position="76"/>
    </location>
</feature>
<keyword evidence="1" id="KW-1133">Transmembrane helix</keyword>
<gene>
    <name evidence="2" type="ORF">Acaty_c2127</name>
</gene>
<accession>A0A060A143</accession>
<feature type="transmembrane region" description="Helical" evidence="1">
    <location>
        <begin position="82"/>
        <end position="103"/>
    </location>
</feature>
<keyword evidence="1" id="KW-0812">Transmembrane</keyword>
<dbReference type="RefSeq" id="WP_004868414.1">
    <property type="nucleotide sequence ID" value="NZ_CP005986.1"/>
</dbReference>
<proteinExistence type="predicted"/>
<evidence type="ECO:0000313" key="2">
    <source>
        <dbReference type="EMBL" id="AIA55981.1"/>
    </source>
</evidence>
<feature type="transmembrane region" description="Helical" evidence="1">
    <location>
        <begin position="6"/>
        <end position="28"/>
    </location>
</feature>
<dbReference type="HOGENOM" id="CLU_1736572_0_0_6"/>
<sequence>MLQLLLFLHLVAVTYWIGALGFAGFVWIPRSRGKPTTAPQDWTDRAQIVQSLAIIGLVAGTLLLATGVALVIWMGGLATLDVARWAMVLLGTVVALGAFHLYFSSRKGLQRALRAQDWSAAEQAFQKFGRFARMFALLALLAILAGVWGA</sequence>
<dbReference type="AlphaFoldDB" id="A0A060A143"/>
<keyword evidence="1" id="KW-0472">Membrane</keyword>
<dbReference type="EMBL" id="CP005986">
    <property type="protein sequence ID" value="AIA55981.1"/>
    <property type="molecule type" value="Genomic_DNA"/>
</dbReference>